<evidence type="ECO:0000259" key="7">
    <source>
        <dbReference type="PROSITE" id="PS51180"/>
    </source>
</evidence>
<reference evidence="8 9" key="1">
    <citation type="submission" date="2017-04" db="EMBL/GenBank/DDBJ databases">
        <authorList>
            <person name="Afonso C.L."/>
            <person name="Miller P.J."/>
            <person name="Scott M.A."/>
            <person name="Spackman E."/>
            <person name="Goraichik I."/>
            <person name="Dimitrov K.M."/>
            <person name="Suarez D.L."/>
            <person name="Swayne D.E."/>
        </authorList>
    </citation>
    <scope>NUCLEOTIDE SEQUENCE [LARGE SCALE GENOMIC DNA]</scope>
</reference>
<evidence type="ECO:0000256" key="2">
    <source>
        <dbReference type="ARBA" id="ARBA00004496"/>
    </source>
</evidence>
<name>A0A1X7R248_9SACH</name>
<evidence type="ECO:0000256" key="5">
    <source>
        <dbReference type="ARBA" id="ARBA00041284"/>
    </source>
</evidence>
<keyword evidence="9" id="KW-1185">Reference proteome</keyword>
<gene>
    <name evidence="8" type="ORF">KASA_0O01463G</name>
</gene>
<dbReference type="GO" id="GO:0005768">
    <property type="term" value="C:endosome"/>
    <property type="evidence" value="ECO:0007669"/>
    <property type="project" value="UniProtKB-SubCell"/>
</dbReference>
<feature type="region of interest" description="Disordered" evidence="6">
    <location>
        <begin position="708"/>
        <end position="729"/>
    </location>
</feature>
<dbReference type="Proteomes" id="UP000196158">
    <property type="component" value="Unassembled WGS sequence"/>
</dbReference>
<feature type="compositionally biased region" description="Polar residues" evidence="6">
    <location>
        <begin position="784"/>
        <end position="794"/>
    </location>
</feature>
<dbReference type="SMART" id="SM01041">
    <property type="entry name" value="BRO1"/>
    <property type="match status" value="1"/>
</dbReference>
<dbReference type="OrthoDB" id="2141925at2759"/>
<feature type="compositionally biased region" description="Polar residues" evidence="6">
    <location>
        <begin position="708"/>
        <end position="717"/>
    </location>
</feature>
<protein>
    <recommendedName>
        <fullName evidence="5">BRO domain-containing protein 1</fullName>
    </recommendedName>
</protein>
<evidence type="ECO:0000256" key="6">
    <source>
        <dbReference type="SAM" id="MobiDB-lite"/>
    </source>
</evidence>
<dbReference type="CDD" id="cd09242">
    <property type="entry name" value="BRO1_ScBro1_like"/>
    <property type="match status" value="1"/>
</dbReference>
<dbReference type="Pfam" id="PF13949">
    <property type="entry name" value="ALIX_LYPXL_bnd"/>
    <property type="match status" value="1"/>
</dbReference>
<dbReference type="Pfam" id="PF03097">
    <property type="entry name" value="BRO1"/>
    <property type="match status" value="1"/>
</dbReference>
<dbReference type="EMBL" id="FXLY01000004">
    <property type="protein sequence ID" value="SMN19594.1"/>
    <property type="molecule type" value="Genomic_DNA"/>
</dbReference>
<dbReference type="InterPro" id="IPR025304">
    <property type="entry name" value="ALIX_V_dom"/>
</dbReference>
<dbReference type="InterPro" id="IPR038499">
    <property type="entry name" value="BRO1_sf"/>
</dbReference>
<evidence type="ECO:0000256" key="3">
    <source>
        <dbReference type="ARBA" id="ARBA00022490"/>
    </source>
</evidence>
<dbReference type="Gene3D" id="1.25.40.280">
    <property type="entry name" value="alix/aip1 like domains"/>
    <property type="match status" value="1"/>
</dbReference>
<dbReference type="PROSITE" id="PS51180">
    <property type="entry name" value="BRO1"/>
    <property type="match status" value="1"/>
</dbReference>
<comment type="subcellular location">
    <subcellularLocation>
        <location evidence="2">Cytoplasm</location>
    </subcellularLocation>
    <subcellularLocation>
        <location evidence="1">Endosome</location>
    </subcellularLocation>
</comment>
<proteinExistence type="predicted"/>
<dbReference type="PANTHER" id="PTHR23030:SF30">
    <property type="entry name" value="TYROSINE-PROTEIN PHOSPHATASE NON-RECEPTOR TYPE 23"/>
    <property type="match status" value="1"/>
</dbReference>
<dbReference type="STRING" id="1789683.A0A1X7R248"/>
<dbReference type="PANTHER" id="PTHR23030">
    <property type="entry name" value="PCD6 INTERACTING PROTEIN-RELATED"/>
    <property type="match status" value="1"/>
</dbReference>
<evidence type="ECO:0000256" key="4">
    <source>
        <dbReference type="ARBA" id="ARBA00022753"/>
    </source>
</evidence>
<dbReference type="GO" id="GO:0043328">
    <property type="term" value="P:protein transport to vacuole involved in ubiquitin-dependent protein catabolic process via the multivesicular body sorting pathway"/>
    <property type="evidence" value="ECO:0007669"/>
    <property type="project" value="TreeGrafter"/>
</dbReference>
<evidence type="ECO:0000256" key="1">
    <source>
        <dbReference type="ARBA" id="ARBA00004177"/>
    </source>
</evidence>
<evidence type="ECO:0000313" key="8">
    <source>
        <dbReference type="EMBL" id="SMN19594.1"/>
    </source>
</evidence>
<dbReference type="InterPro" id="IPR004328">
    <property type="entry name" value="BRO1_dom"/>
</dbReference>
<dbReference type="AlphaFoldDB" id="A0A1X7R248"/>
<feature type="domain" description="BRO1" evidence="7">
    <location>
        <begin position="4"/>
        <end position="400"/>
    </location>
</feature>
<keyword evidence="3" id="KW-0963">Cytoplasm</keyword>
<dbReference type="Gene3D" id="1.20.140.50">
    <property type="entry name" value="alix/aip1 like domains"/>
    <property type="match status" value="1"/>
</dbReference>
<evidence type="ECO:0000313" key="9">
    <source>
        <dbReference type="Proteomes" id="UP000196158"/>
    </source>
</evidence>
<keyword evidence="4" id="KW-0967">Endosome</keyword>
<dbReference type="Gene3D" id="1.20.120.560">
    <property type="entry name" value="alix/aip1 in complex with the ypdl late domain"/>
    <property type="match status" value="1"/>
</dbReference>
<sequence>MKPCIIELKLKDTEELKWKKVLSSYLKRVYGIQQWSQFFDEKLASELDHIRSNSNGELALDTLLEQNCTYYAYLEQLNQRLGNNTSVLKIDFVWYDAEYTLSNEAQKYKQHTLVFEKSATLYNIGVLLNNAAREKIDTDYKTAISYLSKATMCFQFLSENFLNSPSIDIQAESTQFLSNLCRSEAQEMFTMKLINGPTAEKQASLISKLALATHNGYEKCISFQKRPDGGLAPYGEPRWSTIVTCKVSFFRAVAAYYHSIALEQQNKTGEAIAFLKLAVNSVINALPFKAWLMDFIDFEGFKETVESKLQQLNKDNDYIYHDSIPQSVSVESIKPMDAIKAPTWLEQLEPFNHHVMKKANILYKGIVPMEAYEKESIYSDQKDSLLRRETETAQTANFEYKSFIEYTHLDSLVRDLENKYKNGNTVGAFDDIVQQMRESLSQMSINVQKSNFKDISLAMNDIATKRREVTEVLATLPPDQKENGVKLKTSLIEASKSDDKLFSVIKPYVEEVKLLNDPEKLWKNFNTYNTESSSQPSLLDVDDTQTTTILSNIKEIKQGSEALRVLNGERSEILAELKDKISEDDITSLVIANNNKSDDLQDLFAKELEKFSPLSSRLEATVFKQTSLINDIKVKLDEIFSISGLKTRASDEATNEKNRRIFYEKLETASVSFSNFNNDIIKGLQFYDSLLNMSKELVHASALNSTKNENETYNSTSLPPPLPEQPGYNNPANNGFASLDSQMANMSLNTPPIPSRTYNMSQPPPYSSAAPPIPVPGSFNPIPSGSSQQFSTGMTPMVPQRPPRDVPFGMNGLMARREQTAQEEAELQRNPTAFYDKSSVFDENLYSKYSK</sequence>
<accession>A0A1X7R248</accession>
<organism evidence="8 9">
    <name type="scientific">Maudiozyma saulgeensis</name>
    <dbReference type="NCBI Taxonomy" id="1789683"/>
    <lineage>
        <taxon>Eukaryota</taxon>
        <taxon>Fungi</taxon>
        <taxon>Dikarya</taxon>
        <taxon>Ascomycota</taxon>
        <taxon>Saccharomycotina</taxon>
        <taxon>Saccharomycetes</taxon>
        <taxon>Saccharomycetales</taxon>
        <taxon>Saccharomycetaceae</taxon>
        <taxon>Maudiozyma</taxon>
    </lineage>
</organism>
<feature type="region of interest" description="Disordered" evidence="6">
    <location>
        <begin position="784"/>
        <end position="810"/>
    </location>
</feature>